<evidence type="ECO:0008006" key="2">
    <source>
        <dbReference type="Google" id="ProtNLM"/>
    </source>
</evidence>
<dbReference type="PANTHER" id="PTHR21163:SF0">
    <property type="entry name" value="GH08205P-RELATED"/>
    <property type="match status" value="1"/>
</dbReference>
<protein>
    <recommendedName>
        <fullName evidence="2">Protein G12</fullName>
    </recommendedName>
</protein>
<name>A0A1B6M849_9HEMI</name>
<evidence type="ECO:0000313" key="1">
    <source>
        <dbReference type="EMBL" id="JAT32106.1"/>
    </source>
</evidence>
<dbReference type="AlphaFoldDB" id="A0A1B6M849"/>
<dbReference type="Pfam" id="PF06757">
    <property type="entry name" value="Ins_allergen_rp"/>
    <property type="match status" value="1"/>
</dbReference>
<reference evidence="1" key="1">
    <citation type="submission" date="2015-11" db="EMBL/GenBank/DDBJ databases">
        <title>De novo transcriptome assembly of four potential Pierce s Disease insect vectors from Arizona vineyards.</title>
        <authorList>
            <person name="Tassone E.E."/>
        </authorList>
    </citation>
    <scope>NUCLEOTIDE SEQUENCE</scope>
</reference>
<organism evidence="1">
    <name type="scientific">Graphocephala atropunctata</name>
    <dbReference type="NCBI Taxonomy" id="36148"/>
    <lineage>
        <taxon>Eukaryota</taxon>
        <taxon>Metazoa</taxon>
        <taxon>Ecdysozoa</taxon>
        <taxon>Arthropoda</taxon>
        <taxon>Hexapoda</taxon>
        <taxon>Insecta</taxon>
        <taxon>Pterygota</taxon>
        <taxon>Neoptera</taxon>
        <taxon>Paraneoptera</taxon>
        <taxon>Hemiptera</taxon>
        <taxon>Auchenorrhyncha</taxon>
        <taxon>Membracoidea</taxon>
        <taxon>Cicadellidae</taxon>
        <taxon>Cicadellinae</taxon>
        <taxon>Cicadellini</taxon>
        <taxon>Graphocephala</taxon>
    </lineage>
</organism>
<dbReference type="EMBL" id="GEBQ01007871">
    <property type="protein sequence ID" value="JAT32106.1"/>
    <property type="molecule type" value="Transcribed_RNA"/>
</dbReference>
<feature type="non-terminal residue" evidence="1">
    <location>
        <position position="1"/>
    </location>
</feature>
<dbReference type="InterPro" id="IPR010629">
    <property type="entry name" value="Ins_allergen"/>
</dbReference>
<proteinExistence type="predicted"/>
<accession>A0A1B6M849</accession>
<gene>
    <name evidence="1" type="ORF">g.850</name>
</gene>
<sequence>LRGIQGSSRSQDVEMILGVVRSVLALALAVLATSCVTHAKETEHSAIAGDVNDLVEMVPCDQLAALFFEYLSSDMQVNKVLQYLTGEDFKSNLVMFETSPAFHEAYDSLVPLGVDMYSWTNELNRLLDIAQIRPLRQRRSPGDGVHGLLKDALALLPLADIKENYNHKLDTNPEFERVMDRLLTVEMRSHLYTLMSTPQFEDTARQLSDLGVPVNDIVDMIEEQVVDFFDLDSKEEDDEEADE</sequence>
<dbReference type="PANTHER" id="PTHR21163">
    <property type="entry name" value="PROTEIN G12"/>
    <property type="match status" value="1"/>
</dbReference>